<dbReference type="GeneID" id="89228530"/>
<proteinExistence type="predicted"/>
<keyword evidence="1" id="KW-0812">Transmembrane</keyword>
<reference evidence="2 3" key="1">
    <citation type="submission" date="2023-07" db="EMBL/GenBank/DDBJ databases">
        <title>Closed genome sequence of Methanosarcinaceae archaeon Am2.</title>
        <authorList>
            <person name="Poehlein A."/>
            <person name="Protasov E."/>
            <person name="Platt K."/>
            <person name="Reeh H."/>
            <person name="Daniel R."/>
            <person name="Brune A."/>
        </authorList>
    </citation>
    <scope>NUCLEOTIDE SEQUENCE [LARGE SCALE GENOMIC DNA]</scope>
    <source>
        <strain evidence="2 3">Am2</strain>
    </source>
</reference>
<dbReference type="AlphaFoldDB" id="A0AA96V7X9"/>
<evidence type="ECO:0000313" key="2">
    <source>
        <dbReference type="EMBL" id="WNY27315.1"/>
    </source>
</evidence>
<organism evidence="2 3">
    <name type="scientific">Methanolapillus ohkumae</name>
    <dbReference type="NCBI Taxonomy" id="3028298"/>
    <lineage>
        <taxon>Archaea</taxon>
        <taxon>Methanobacteriati</taxon>
        <taxon>Methanobacteriota</taxon>
        <taxon>Stenosarchaea group</taxon>
        <taxon>Methanomicrobia</taxon>
        <taxon>Methanosarcinales</taxon>
        <taxon>Methanosarcinaceae</taxon>
        <taxon>Methanolapillus</taxon>
    </lineage>
</organism>
<protein>
    <submittedName>
        <fullName evidence="2">Uncharacterized protein</fullName>
    </submittedName>
</protein>
<name>A0AA96V7X9_9EURY</name>
<feature type="transmembrane region" description="Helical" evidence="1">
    <location>
        <begin position="12"/>
        <end position="32"/>
    </location>
</feature>
<keyword evidence="3" id="KW-1185">Reference proteome</keyword>
<gene>
    <name evidence="2" type="ORF">MsAm2_11070</name>
</gene>
<keyword evidence="1" id="KW-0472">Membrane</keyword>
<dbReference type="Proteomes" id="UP001304970">
    <property type="component" value="Chromosome"/>
</dbReference>
<evidence type="ECO:0000313" key="3">
    <source>
        <dbReference type="Proteomes" id="UP001304970"/>
    </source>
</evidence>
<dbReference type="RefSeq" id="WP_338097290.1">
    <property type="nucleotide sequence ID" value="NZ_CP131061.1"/>
</dbReference>
<evidence type="ECO:0000256" key="1">
    <source>
        <dbReference type="SAM" id="Phobius"/>
    </source>
</evidence>
<accession>A0AA96V7X9</accession>
<dbReference type="EMBL" id="CP131061">
    <property type="protein sequence ID" value="WNY27315.1"/>
    <property type="molecule type" value="Genomic_DNA"/>
</dbReference>
<keyword evidence="1" id="KW-1133">Transmembrane helix</keyword>
<sequence length="74" mass="8852">MVLEDLDLWQKLFLVLIVVMLLKIMFDVNRLMRKRNEAQKKEAINRTESNASCETLQHQMERENAIDAEFEENK</sequence>